<dbReference type="PROSITE" id="PS51257">
    <property type="entry name" value="PROKAR_LIPOPROTEIN"/>
    <property type="match status" value="1"/>
</dbReference>
<evidence type="ECO:0000313" key="1">
    <source>
        <dbReference type="EMBL" id="TWT61525.1"/>
    </source>
</evidence>
<evidence type="ECO:0000313" key="2">
    <source>
        <dbReference type="Proteomes" id="UP000316095"/>
    </source>
</evidence>
<reference evidence="1 2" key="1">
    <citation type="submission" date="2019-02" db="EMBL/GenBank/DDBJ databases">
        <title>Deep-cultivation of Planctomycetes and their phenomic and genomic characterization uncovers novel biology.</title>
        <authorList>
            <person name="Wiegand S."/>
            <person name="Jogler M."/>
            <person name="Boedeker C."/>
            <person name="Pinto D."/>
            <person name="Vollmers J."/>
            <person name="Rivas-Marin E."/>
            <person name="Kohn T."/>
            <person name="Peeters S.H."/>
            <person name="Heuer A."/>
            <person name="Rast P."/>
            <person name="Oberbeckmann S."/>
            <person name="Bunk B."/>
            <person name="Jeske O."/>
            <person name="Meyerdierks A."/>
            <person name="Storesund J.E."/>
            <person name="Kallscheuer N."/>
            <person name="Luecker S."/>
            <person name="Lage O.M."/>
            <person name="Pohl T."/>
            <person name="Merkel B.J."/>
            <person name="Hornburger P."/>
            <person name="Mueller R.-W."/>
            <person name="Bruemmer F."/>
            <person name="Labrenz M."/>
            <person name="Spormann A.M."/>
            <person name="Op Den Camp H."/>
            <person name="Overmann J."/>
            <person name="Amann R."/>
            <person name="Jetten M.S.M."/>
            <person name="Mascher T."/>
            <person name="Medema M.H."/>
            <person name="Devos D.P."/>
            <person name="Kaster A.-K."/>
            <person name="Ovreas L."/>
            <person name="Rohde M."/>
            <person name="Galperin M.Y."/>
            <person name="Jogler C."/>
        </authorList>
    </citation>
    <scope>NUCLEOTIDE SEQUENCE [LARGE SCALE GENOMIC DNA]</scope>
    <source>
        <strain evidence="1 2">Pan54</strain>
    </source>
</reference>
<keyword evidence="2" id="KW-1185">Reference proteome</keyword>
<dbReference type="RefSeq" id="WP_146503504.1">
    <property type="nucleotide sequence ID" value="NZ_SJPG01000001.1"/>
</dbReference>
<comment type="caution">
    <text evidence="1">The sequence shown here is derived from an EMBL/GenBank/DDBJ whole genome shotgun (WGS) entry which is preliminary data.</text>
</comment>
<sequence length="196" mass="21324">MKMVSSAIAVITLISLSGCGSETAVWTESAAAIDCAIEVQIAVRSQPYRQGDGINDGDFLVVSSNVFPIQSTGGPSHVVCNNDGVIIEMQWDDVRLLQTRIDQHQSPETRLSFDNFRCVIMNKLVVGSTSHGMVSGPNSRNLNTEFDWLFSPLTFSSGVEKNERTLVIRARLLPQIESAKPLTIPQMPDTATENAG</sequence>
<protein>
    <recommendedName>
        <fullName evidence="3">Lipoprotein</fullName>
    </recommendedName>
</protein>
<dbReference type="Proteomes" id="UP000316095">
    <property type="component" value="Unassembled WGS sequence"/>
</dbReference>
<proteinExistence type="predicted"/>
<evidence type="ECO:0008006" key="3">
    <source>
        <dbReference type="Google" id="ProtNLM"/>
    </source>
</evidence>
<name>A0A5C5XHB7_9PLAN</name>
<organism evidence="1 2">
    <name type="scientific">Rubinisphaera italica</name>
    <dbReference type="NCBI Taxonomy" id="2527969"/>
    <lineage>
        <taxon>Bacteria</taxon>
        <taxon>Pseudomonadati</taxon>
        <taxon>Planctomycetota</taxon>
        <taxon>Planctomycetia</taxon>
        <taxon>Planctomycetales</taxon>
        <taxon>Planctomycetaceae</taxon>
        <taxon>Rubinisphaera</taxon>
    </lineage>
</organism>
<accession>A0A5C5XHB7</accession>
<dbReference type="AlphaFoldDB" id="A0A5C5XHB7"/>
<gene>
    <name evidence="1" type="ORF">Pan54_22610</name>
</gene>
<dbReference type="EMBL" id="SJPG01000001">
    <property type="protein sequence ID" value="TWT61525.1"/>
    <property type="molecule type" value="Genomic_DNA"/>
</dbReference>